<organism evidence="1 2">
    <name type="scientific">Lacihabitans soyangensis</name>
    <dbReference type="NCBI Taxonomy" id="869394"/>
    <lineage>
        <taxon>Bacteria</taxon>
        <taxon>Pseudomonadati</taxon>
        <taxon>Bacteroidota</taxon>
        <taxon>Cytophagia</taxon>
        <taxon>Cytophagales</taxon>
        <taxon>Leadbetterellaceae</taxon>
        <taxon>Lacihabitans</taxon>
    </lineage>
</organism>
<keyword evidence="2" id="KW-1185">Reference proteome</keyword>
<reference evidence="1 2" key="1">
    <citation type="submission" date="2018-11" db="EMBL/GenBank/DDBJ databases">
        <title>Novel bacteria species description.</title>
        <authorList>
            <person name="Han J.-H."/>
        </authorList>
    </citation>
    <scope>NUCLEOTIDE SEQUENCE [LARGE SCALE GENOMIC DNA]</scope>
    <source>
        <strain evidence="1 2">KCTC23259</strain>
    </source>
</reference>
<protein>
    <submittedName>
        <fullName evidence="1">General stress protein CsbD</fullName>
    </submittedName>
</protein>
<comment type="caution">
    <text evidence="1">The sequence shown here is derived from an EMBL/GenBank/DDBJ whole genome shotgun (WGS) entry which is preliminary data.</text>
</comment>
<gene>
    <name evidence="1" type="ORF">EGI31_10250</name>
</gene>
<sequence>MTDYSDLKGNWVETSNKLKRLFLVLENVDLTFSNGKQAELWAKIETKVGKSKAEIQGILSGL</sequence>
<dbReference type="RefSeq" id="WP_255037123.1">
    <property type="nucleotide sequence ID" value="NZ_RJUF01000025.1"/>
</dbReference>
<proteinExistence type="predicted"/>
<dbReference type="EMBL" id="RJUF01000025">
    <property type="protein sequence ID" value="MCP9763340.1"/>
    <property type="molecule type" value="Genomic_DNA"/>
</dbReference>
<accession>A0AAE3H2Y0</accession>
<dbReference type="Gene3D" id="1.10.1470.10">
    <property type="entry name" value="YjbJ"/>
    <property type="match status" value="1"/>
</dbReference>
<dbReference type="InterPro" id="IPR036629">
    <property type="entry name" value="YjbJ_sf"/>
</dbReference>
<evidence type="ECO:0000313" key="2">
    <source>
        <dbReference type="Proteomes" id="UP001204144"/>
    </source>
</evidence>
<dbReference type="AlphaFoldDB" id="A0AAE3H2Y0"/>
<name>A0AAE3H2Y0_9BACT</name>
<dbReference type="Proteomes" id="UP001204144">
    <property type="component" value="Unassembled WGS sequence"/>
</dbReference>
<evidence type="ECO:0000313" key="1">
    <source>
        <dbReference type="EMBL" id="MCP9763340.1"/>
    </source>
</evidence>